<dbReference type="AlphaFoldDB" id="A0AAV9CE76"/>
<dbReference type="InterPro" id="IPR009072">
    <property type="entry name" value="Histone-fold"/>
</dbReference>
<feature type="compositionally biased region" description="Polar residues" evidence="1">
    <location>
        <begin position="46"/>
        <end position="57"/>
    </location>
</feature>
<dbReference type="GO" id="GO:0046982">
    <property type="term" value="F:protein heterodimerization activity"/>
    <property type="evidence" value="ECO:0007669"/>
    <property type="project" value="InterPro"/>
</dbReference>
<reference evidence="2" key="2">
    <citation type="submission" date="2023-06" db="EMBL/GenBank/DDBJ databases">
        <authorList>
            <person name="Ma L."/>
            <person name="Liu K.-W."/>
            <person name="Li Z."/>
            <person name="Hsiao Y.-Y."/>
            <person name="Qi Y."/>
            <person name="Fu T."/>
            <person name="Tang G."/>
            <person name="Zhang D."/>
            <person name="Sun W.-H."/>
            <person name="Liu D.-K."/>
            <person name="Li Y."/>
            <person name="Chen G.-Z."/>
            <person name="Liu X.-D."/>
            <person name="Liao X.-Y."/>
            <person name="Jiang Y.-T."/>
            <person name="Yu X."/>
            <person name="Hao Y."/>
            <person name="Huang J."/>
            <person name="Zhao X.-W."/>
            <person name="Ke S."/>
            <person name="Chen Y.-Y."/>
            <person name="Wu W.-L."/>
            <person name="Hsu J.-L."/>
            <person name="Lin Y.-F."/>
            <person name="Huang M.-D."/>
            <person name="Li C.-Y."/>
            <person name="Huang L."/>
            <person name="Wang Z.-W."/>
            <person name="Zhao X."/>
            <person name="Zhong W.-Y."/>
            <person name="Peng D.-H."/>
            <person name="Ahmad S."/>
            <person name="Lan S."/>
            <person name="Zhang J.-S."/>
            <person name="Tsai W.-C."/>
            <person name="Van De Peer Y."/>
            <person name="Liu Z.-J."/>
        </authorList>
    </citation>
    <scope>NUCLEOTIDE SEQUENCE</scope>
    <source>
        <strain evidence="2">CP</strain>
        <tissue evidence="2">Leaves</tissue>
    </source>
</reference>
<protein>
    <submittedName>
        <fullName evidence="2">Nuclear transcription factor Y subunit B-3</fullName>
    </submittedName>
</protein>
<organism evidence="2 3">
    <name type="scientific">Acorus calamus</name>
    <name type="common">Sweet flag</name>
    <dbReference type="NCBI Taxonomy" id="4465"/>
    <lineage>
        <taxon>Eukaryota</taxon>
        <taxon>Viridiplantae</taxon>
        <taxon>Streptophyta</taxon>
        <taxon>Embryophyta</taxon>
        <taxon>Tracheophyta</taxon>
        <taxon>Spermatophyta</taxon>
        <taxon>Magnoliopsida</taxon>
        <taxon>Liliopsida</taxon>
        <taxon>Acoraceae</taxon>
        <taxon>Acorus</taxon>
    </lineage>
</organism>
<dbReference type="Proteomes" id="UP001180020">
    <property type="component" value="Unassembled WGS sequence"/>
</dbReference>
<name>A0AAV9CE76_ACOCL</name>
<sequence length="67" mass="7298">MATLGFEDYIDPLKVYLQKYREMEGDNKGSGKTGDGSARKDGVQAGNPSNVQGSFTQGMGYMHDQGY</sequence>
<keyword evidence="3" id="KW-1185">Reference proteome</keyword>
<gene>
    <name evidence="2" type="primary">NFYB3</name>
    <name evidence="2" type="ORF">QJS10_CPB20g00365</name>
</gene>
<accession>A0AAV9CE76</accession>
<dbReference type="Gene3D" id="1.10.20.10">
    <property type="entry name" value="Histone, subunit A"/>
    <property type="match status" value="1"/>
</dbReference>
<proteinExistence type="predicted"/>
<dbReference type="SUPFAM" id="SSF47113">
    <property type="entry name" value="Histone-fold"/>
    <property type="match status" value="1"/>
</dbReference>
<feature type="region of interest" description="Disordered" evidence="1">
    <location>
        <begin position="24"/>
        <end position="67"/>
    </location>
</feature>
<comment type="caution">
    <text evidence="2">The sequence shown here is derived from an EMBL/GenBank/DDBJ whole genome shotgun (WGS) entry which is preliminary data.</text>
</comment>
<reference evidence="2" key="1">
    <citation type="journal article" date="2023" name="Nat. Commun.">
        <title>Diploid and tetraploid genomes of Acorus and the evolution of monocots.</title>
        <authorList>
            <person name="Ma L."/>
            <person name="Liu K.W."/>
            <person name="Li Z."/>
            <person name="Hsiao Y.Y."/>
            <person name="Qi Y."/>
            <person name="Fu T."/>
            <person name="Tang G.D."/>
            <person name="Zhang D."/>
            <person name="Sun W.H."/>
            <person name="Liu D.K."/>
            <person name="Li Y."/>
            <person name="Chen G.Z."/>
            <person name="Liu X.D."/>
            <person name="Liao X.Y."/>
            <person name="Jiang Y.T."/>
            <person name="Yu X."/>
            <person name="Hao Y."/>
            <person name="Huang J."/>
            <person name="Zhao X.W."/>
            <person name="Ke S."/>
            <person name="Chen Y.Y."/>
            <person name="Wu W.L."/>
            <person name="Hsu J.L."/>
            <person name="Lin Y.F."/>
            <person name="Huang M.D."/>
            <person name="Li C.Y."/>
            <person name="Huang L."/>
            <person name="Wang Z.W."/>
            <person name="Zhao X."/>
            <person name="Zhong W.Y."/>
            <person name="Peng D.H."/>
            <person name="Ahmad S."/>
            <person name="Lan S."/>
            <person name="Zhang J.S."/>
            <person name="Tsai W.C."/>
            <person name="Van de Peer Y."/>
            <person name="Liu Z.J."/>
        </authorList>
    </citation>
    <scope>NUCLEOTIDE SEQUENCE</scope>
    <source>
        <strain evidence="2">CP</strain>
    </source>
</reference>
<evidence type="ECO:0000256" key="1">
    <source>
        <dbReference type="SAM" id="MobiDB-lite"/>
    </source>
</evidence>
<evidence type="ECO:0000313" key="3">
    <source>
        <dbReference type="Proteomes" id="UP001180020"/>
    </source>
</evidence>
<evidence type="ECO:0000313" key="2">
    <source>
        <dbReference type="EMBL" id="KAK1286741.1"/>
    </source>
</evidence>
<dbReference type="EMBL" id="JAUJYO010000020">
    <property type="protein sequence ID" value="KAK1286741.1"/>
    <property type="molecule type" value="Genomic_DNA"/>
</dbReference>